<dbReference type="RefSeq" id="WP_330397027.1">
    <property type="nucleotide sequence ID" value="NZ_FZOJ01000007.1"/>
</dbReference>
<dbReference type="GO" id="GO:0003677">
    <property type="term" value="F:DNA binding"/>
    <property type="evidence" value="ECO:0007669"/>
    <property type="project" value="UniProtKB-KW"/>
</dbReference>
<keyword evidence="4" id="KW-1185">Reference proteome</keyword>
<dbReference type="SUPFAM" id="SSF55136">
    <property type="entry name" value="Probable bacterial effector-binding domain"/>
    <property type="match status" value="1"/>
</dbReference>
<proteinExistence type="predicted"/>
<evidence type="ECO:0000313" key="4">
    <source>
        <dbReference type="Proteomes" id="UP000198304"/>
    </source>
</evidence>
<dbReference type="SUPFAM" id="SSF46955">
    <property type="entry name" value="Putative DNA-binding domain"/>
    <property type="match status" value="1"/>
</dbReference>
<dbReference type="AlphaFoldDB" id="A0A239DG38"/>
<dbReference type="CDD" id="cd01107">
    <property type="entry name" value="HTH_BmrR"/>
    <property type="match status" value="1"/>
</dbReference>
<evidence type="ECO:0000259" key="2">
    <source>
        <dbReference type="PROSITE" id="PS50937"/>
    </source>
</evidence>
<feature type="domain" description="HTH merR-type" evidence="2">
    <location>
        <begin position="42"/>
        <end position="112"/>
    </location>
</feature>
<dbReference type="PANTHER" id="PTHR30204:SF97">
    <property type="entry name" value="MERR FAMILY REGULATORY PROTEIN"/>
    <property type="match status" value="1"/>
</dbReference>
<gene>
    <name evidence="3" type="ORF">SAMN05446037_1007140</name>
</gene>
<organism evidence="3 4">
    <name type="scientific">Anaerovirgula multivorans</name>
    <dbReference type="NCBI Taxonomy" id="312168"/>
    <lineage>
        <taxon>Bacteria</taxon>
        <taxon>Bacillati</taxon>
        <taxon>Bacillota</taxon>
        <taxon>Clostridia</taxon>
        <taxon>Peptostreptococcales</taxon>
        <taxon>Natronincolaceae</taxon>
        <taxon>Anaerovirgula</taxon>
    </lineage>
</organism>
<dbReference type="PANTHER" id="PTHR30204">
    <property type="entry name" value="REDOX-CYCLING DRUG-SENSING TRANSCRIPTIONAL ACTIVATOR SOXR"/>
    <property type="match status" value="1"/>
</dbReference>
<dbReference type="Gene3D" id="3.20.80.10">
    <property type="entry name" value="Regulatory factor, effector binding domain"/>
    <property type="match status" value="1"/>
</dbReference>
<dbReference type="Pfam" id="PF06445">
    <property type="entry name" value="GyrI-like"/>
    <property type="match status" value="1"/>
</dbReference>
<dbReference type="InterPro" id="IPR009061">
    <property type="entry name" value="DNA-bd_dom_put_sf"/>
</dbReference>
<name>A0A239DG38_9FIRM</name>
<keyword evidence="1 3" id="KW-0238">DNA-binding</keyword>
<dbReference type="InterPro" id="IPR011256">
    <property type="entry name" value="Reg_factor_effector_dom_sf"/>
</dbReference>
<dbReference type="Pfam" id="PF13411">
    <property type="entry name" value="MerR_1"/>
    <property type="match status" value="1"/>
</dbReference>
<dbReference type="Gene3D" id="1.10.1660.10">
    <property type="match status" value="1"/>
</dbReference>
<dbReference type="SMART" id="SM00422">
    <property type="entry name" value="HTH_MERR"/>
    <property type="match status" value="1"/>
</dbReference>
<evidence type="ECO:0000313" key="3">
    <source>
        <dbReference type="EMBL" id="SNS30851.1"/>
    </source>
</evidence>
<accession>A0A239DG38</accession>
<protein>
    <submittedName>
        <fullName evidence="3">DNA-binding transcriptional regulator, MerR family</fullName>
    </submittedName>
</protein>
<dbReference type="PROSITE" id="PS50937">
    <property type="entry name" value="HTH_MERR_2"/>
    <property type="match status" value="1"/>
</dbReference>
<dbReference type="GO" id="GO:0003700">
    <property type="term" value="F:DNA-binding transcription factor activity"/>
    <property type="evidence" value="ECO:0007669"/>
    <property type="project" value="InterPro"/>
</dbReference>
<dbReference type="EMBL" id="FZOJ01000007">
    <property type="protein sequence ID" value="SNS30851.1"/>
    <property type="molecule type" value="Genomic_DNA"/>
</dbReference>
<dbReference type="InterPro" id="IPR047057">
    <property type="entry name" value="MerR_fam"/>
</dbReference>
<sequence>MRDLEKLIDQVNGSMSMEGMPLTKTDKDRIRHCAGNVEVIFMLKIGDFSALSKISIYMLRHYNEIGLLIPAHIDEFTGYRYYSKEQLPVANRIQALKSMGLGLSIIKDILSEYDNEESLKRYLMLQATQKQEEIVTMQKQLLLLQTTIKSLEKTSHLPKCNIAIKELPKRNVISYRSTIATYDQEGILWKKLSEEISAQKVQFANPCYNIAIFHNEGFVEHGIDTEVQRAVVGTYQDTDTIKFKTVDPVTAATLTYKGGYIQLREVNEAIASWISDNGYEFNGSIFNIYHVSPETEPEPDNFITEVCFPIKSK</sequence>
<dbReference type="InterPro" id="IPR029442">
    <property type="entry name" value="GyrI-like"/>
</dbReference>
<evidence type="ECO:0000256" key="1">
    <source>
        <dbReference type="ARBA" id="ARBA00023125"/>
    </source>
</evidence>
<dbReference type="Proteomes" id="UP000198304">
    <property type="component" value="Unassembled WGS sequence"/>
</dbReference>
<reference evidence="3 4" key="1">
    <citation type="submission" date="2017-06" db="EMBL/GenBank/DDBJ databases">
        <authorList>
            <person name="Kim H.J."/>
            <person name="Triplett B.A."/>
        </authorList>
    </citation>
    <scope>NUCLEOTIDE SEQUENCE [LARGE SCALE GENOMIC DNA]</scope>
    <source>
        <strain evidence="3 4">SCA</strain>
    </source>
</reference>
<dbReference type="SMART" id="SM00871">
    <property type="entry name" value="AraC_E_bind"/>
    <property type="match status" value="1"/>
</dbReference>
<dbReference type="InterPro" id="IPR010499">
    <property type="entry name" value="AraC_E-bd"/>
</dbReference>
<dbReference type="InterPro" id="IPR000551">
    <property type="entry name" value="MerR-type_HTH_dom"/>
</dbReference>